<evidence type="ECO:0000256" key="9">
    <source>
        <dbReference type="ARBA" id="ARBA00023175"/>
    </source>
</evidence>
<dbReference type="Gene3D" id="1.20.140.100">
    <property type="entry name" value="Dynein heavy chain, N-terminal domain 2"/>
    <property type="match status" value="1"/>
</dbReference>
<dbReference type="EMBL" id="UZAE01012139">
    <property type="protein sequence ID" value="VDO03701.1"/>
    <property type="molecule type" value="Genomic_DNA"/>
</dbReference>
<dbReference type="GO" id="GO:0007018">
    <property type="term" value="P:microtubule-based movement"/>
    <property type="evidence" value="ECO:0007669"/>
    <property type="project" value="InterPro"/>
</dbReference>
<evidence type="ECO:0000256" key="4">
    <source>
        <dbReference type="ARBA" id="ARBA00022741"/>
    </source>
</evidence>
<dbReference type="InterPro" id="IPR042228">
    <property type="entry name" value="Dynein_linker_3"/>
</dbReference>
<dbReference type="Gene3D" id="1.10.287.2620">
    <property type="match status" value="1"/>
</dbReference>
<dbReference type="GO" id="GO:0030286">
    <property type="term" value="C:dynein complex"/>
    <property type="evidence" value="ECO:0007669"/>
    <property type="project" value="UniProtKB-KW"/>
</dbReference>
<keyword evidence="9" id="KW-0505">Motor protein</keyword>
<accession>A0A0R3TKW5</accession>
<evidence type="ECO:0000256" key="3">
    <source>
        <dbReference type="ARBA" id="ARBA00022701"/>
    </source>
</evidence>
<dbReference type="Gene3D" id="3.20.180.20">
    <property type="entry name" value="Dynein heavy chain, N-terminal domain 2"/>
    <property type="match status" value="1"/>
</dbReference>
<evidence type="ECO:0000259" key="13">
    <source>
        <dbReference type="Pfam" id="PF08393"/>
    </source>
</evidence>
<keyword evidence="15" id="KW-1185">Reference proteome</keyword>
<dbReference type="GO" id="GO:0051959">
    <property type="term" value="F:dynein light intermediate chain binding"/>
    <property type="evidence" value="ECO:0007669"/>
    <property type="project" value="InterPro"/>
</dbReference>
<dbReference type="InterPro" id="IPR013602">
    <property type="entry name" value="Dynein_heavy_linker"/>
</dbReference>
<reference evidence="16" key="1">
    <citation type="submission" date="2017-02" db="UniProtKB">
        <authorList>
            <consortium name="WormBaseParasite"/>
        </authorList>
    </citation>
    <scope>IDENTIFICATION</scope>
</reference>
<dbReference type="GO" id="GO:0005524">
    <property type="term" value="F:ATP binding"/>
    <property type="evidence" value="ECO:0007669"/>
    <property type="project" value="UniProtKB-KW"/>
</dbReference>
<evidence type="ECO:0000256" key="10">
    <source>
        <dbReference type="ARBA" id="ARBA00023212"/>
    </source>
</evidence>
<keyword evidence="7" id="KW-0175">Coiled coil</keyword>
<feature type="region of interest" description="Disordered" evidence="12">
    <location>
        <begin position="369"/>
        <end position="436"/>
    </location>
</feature>
<dbReference type="FunFam" id="1.20.140.100:FF:000006">
    <property type="entry name" value="dynein heavy chain 2, axonemal"/>
    <property type="match status" value="1"/>
</dbReference>
<feature type="compositionally biased region" description="Polar residues" evidence="12">
    <location>
        <begin position="375"/>
        <end position="393"/>
    </location>
</feature>
<dbReference type="STRING" id="102285.A0A0R3TKW5"/>
<dbReference type="OrthoDB" id="286107at2759"/>
<keyword evidence="2" id="KW-0963">Cytoplasm</keyword>
<dbReference type="Proteomes" id="UP000278807">
    <property type="component" value="Unassembled WGS sequence"/>
</dbReference>
<evidence type="ECO:0000256" key="2">
    <source>
        <dbReference type="ARBA" id="ARBA00022490"/>
    </source>
</evidence>
<gene>
    <name evidence="14" type="ORF">HNAJ_LOCUS7841</name>
</gene>
<protein>
    <submittedName>
        <fullName evidence="16">DHC_N2 domain-containing protein</fullName>
    </submittedName>
</protein>
<dbReference type="InterPro" id="IPR042222">
    <property type="entry name" value="Dynein_2_N"/>
</dbReference>
<name>A0A0R3TKW5_RODNA</name>
<dbReference type="PANTHER" id="PTHR45703:SF32">
    <property type="entry name" value="DYNEINS HEAVY CHAIN"/>
    <property type="match status" value="1"/>
</dbReference>
<dbReference type="GO" id="GO:0005874">
    <property type="term" value="C:microtubule"/>
    <property type="evidence" value="ECO:0007669"/>
    <property type="project" value="UniProtKB-KW"/>
</dbReference>
<keyword evidence="3" id="KW-0493">Microtubule</keyword>
<evidence type="ECO:0000256" key="6">
    <source>
        <dbReference type="ARBA" id="ARBA00023017"/>
    </source>
</evidence>
<evidence type="ECO:0000256" key="7">
    <source>
        <dbReference type="ARBA" id="ARBA00023054"/>
    </source>
</evidence>
<evidence type="ECO:0000313" key="14">
    <source>
        <dbReference type="EMBL" id="VDO03701.1"/>
    </source>
</evidence>
<organism evidence="16">
    <name type="scientific">Rodentolepis nana</name>
    <name type="common">Dwarf tapeworm</name>
    <name type="synonym">Hymenolepis nana</name>
    <dbReference type="NCBI Taxonomy" id="102285"/>
    <lineage>
        <taxon>Eukaryota</taxon>
        <taxon>Metazoa</taxon>
        <taxon>Spiralia</taxon>
        <taxon>Lophotrochozoa</taxon>
        <taxon>Platyhelminthes</taxon>
        <taxon>Cestoda</taxon>
        <taxon>Eucestoda</taxon>
        <taxon>Cyclophyllidea</taxon>
        <taxon>Hymenolepididae</taxon>
        <taxon>Rodentolepis</taxon>
    </lineage>
</organism>
<evidence type="ECO:0000313" key="15">
    <source>
        <dbReference type="Proteomes" id="UP000278807"/>
    </source>
</evidence>
<evidence type="ECO:0000256" key="1">
    <source>
        <dbReference type="ARBA" id="ARBA00004430"/>
    </source>
</evidence>
<dbReference type="GO" id="GO:0045505">
    <property type="term" value="F:dynein intermediate chain binding"/>
    <property type="evidence" value="ECO:0007669"/>
    <property type="project" value="InterPro"/>
</dbReference>
<dbReference type="Pfam" id="PF08393">
    <property type="entry name" value="DHC_N2"/>
    <property type="match status" value="1"/>
</dbReference>
<comment type="subcellular location">
    <subcellularLocation>
        <location evidence="1">Cytoplasm</location>
        <location evidence="1">Cytoskeleton</location>
        <location evidence="1">Cilium axoneme</location>
    </subcellularLocation>
</comment>
<keyword evidence="10" id="KW-0206">Cytoskeleton</keyword>
<keyword evidence="5" id="KW-0067">ATP-binding</keyword>
<evidence type="ECO:0000256" key="12">
    <source>
        <dbReference type="SAM" id="MobiDB-lite"/>
    </source>
</evidence>
<dbReference type="WBParaSite" id="HNAJ_0000784501-mRNA-1">
    <property type="protein sequence ID" value="HNAJ_0000784501-mRNA-1"/>
    <property type="gene ID" value="HNAJ_0000784501"/>
</dbReference>
<keyword evidence="4" id="KW-0547">Nucleotide-binding</keyword>
<keyword evidence="11" id="KW-0966">Cell projection</keyword>
<dbReference type="PANTHER" id="PTHR45703">
    <property type="entry name" value="DYNEIN HEAVY CHAIN"/>
    <property type="match status" value="1"/>
</dbReference>
<dbReference type="FunFam" id="1.10.287.2620:FF:000002">
    <property type="entry name" value="Dynein heavy chain 2, axonemal"/>
    <property type="match status" value="1"/>
</dbReference>
<reference evidence="14 15" key="2">
    <citation type="submission" date="2018-11" db="EMBL/GenBank/DDBJ databases">
        <authorList>
            <consortium name="Pathogen Informatics"/>
        </authorList>
    </citation>
    <scope>NUCLEOTIDE SEQUENCE [LARGE SCALE GENOMIC DNA]</scope>
</reference>
<feature type="domain" description="Dynein heavy chain linker" evidence="13">
    <location>
        <begin position="7"/>
        <end position="334"/>
    </location>
</feature>
<evidence type="ECO:0000256" key="11">
    <source>
        <dbReference type="ARBA" id="ARBA00023273"/>
    </source>
</evidence>
<keyword evidence="8" id="KW-0969">Cilium</keyword>
<feature type="compositionally biased region" description="Polar residues" evidence="12">
    <location>
        <begin position="414"/>
        <end position="436"/>
    </location>
</feature>
<keyword evidence="6" id="KW-0243">Dynein</keyword>
<dbReference type="GO" id="GO:0005930">
    <property type="term" value="C:axoneme"/>
    <property type="evidence" value="ECO:0007669"/>
    <property type="project" value="UniProtKB-SubCell"/>
</dbReference>
<evidence type="ECO:0000313" key="16">
    <source>
        <dbReference type="WBParaSite" id="HNAJ_0000784501-mRNA-1"/>
    </source>
</evidence>
<evidence type="ECO:0000256" key="5">
    <source>
        <dbReference type="ARBA" id="ARBA00022840"/>
    </source>
</evidence>
<evidence type="ECO:0000256" key="8">
    <source>
        <dbReference type="ARBA" id="ARBA00023069"/>
    </source>
</evidence>
<sequence>MSRLNIKWDVLERSKDRIEQFRRTIPLISDLRNEAMRTRHWEAIRKEIGRDFDPNDSSFTLEKIMDLGFEHYAVYINELSEAATKEMTIEKSINKIESIWTEIELDIVPFKDKGHFRLRSTDDLFTMLEDHQIQLSAMKASRFVKSFEREVDKWERALSRITETAEMLLTIQRHWLYMETIFMGDDIRQQLPKESSIFDELDVMWKRIMIKMNEVKNAQKCSMIKGISEQLSSMNEKFEMIEKSLDSYLESKRQIFPRFYFISNDDLLQIVGQAKNPEAIIPHLKKCFDNICIVKLEKKTVKKPVVQATKAQVATKSHIRKRASDLVKKSEEIEDPLQQENLSVNKVEWPISDEQQSDLKPGERKETIAIAVPSQEPSRLSSGKLSPGANESNTARRHHSGLAKKSELRARYFGSSNSDNNVSRSGSSISTHTLNNSSTGEIILPFSGGHNAGPMPTGKKGTTQTVSYSQAVHRLLLVIGRKTND</sequence>
<proteinExistence type="predicted"/>
<dbReference type="AlphaFoldDB" id="A0A0R3TKW5"/>
<dbReference type="InterPro" id="IPR026983">
    <property type="entry name" value="DHC"/>
</dbReference>